<dbReference type="CDD" id="cd01335">
    <property type="entry name" value="Radical_SAM"/>
    <property type="match status" value="1"/>
</dbReference>
<comment type="cofactor">
    <cofactor evidence="1">
        <name>[4Fe-4S] cluster</name>
        <dbReference type="ChEBI" id="CHEBI:49883"/>
    </cofactor>
</comment>
<dbReference type="Gene3D" id="3.20.20.70">
    <property type="entry name" value="Aldolase class I"/>
    <property type="match status" value="1"/>
</dbReference>
<keyword evidence="2" id="KW-0004">4Fe-4S</keyword>
<dbReference type="InterPro" id="IPR006638">
    <property type="entry name" value="Elp3/MiaA/NifB-like_rSAM"/>
</dbReference>
<dbReference type="InterPro" id="IPR023885">
    <property type="entry name" value="4Fe4S-binding_SPASM_dom"/>
</dbReference>
<keyword evidence="3" id="KW-0949">S-adenosyl-L-methionine</keyword>
<evidence type="ECO:0000259" key="7">
    <source>
        <dbReference type="PROSITE" id="PS51918"/>
    </source>
</evidence>
<dbReference type="SFLD" id="SFLDG01386">
    <property type="entry name" value="main_SPASM_domain-containing"/>
    <property type="match status" value="1"/>
</dbReference>
<evidence type="ECO:0000313" key="8">
    <source>
        <dbReference type="EMBL" id="OGZ33933.1"/>
    </source>
</evidence>
<dbReference type="GO" id="GO:0003824">
    <property type="term" value="F:catalytic activity"/>
    <property type="evidence" value="ECO:0007669"/>
    <property type="project" value="InterPro"/>
</dbReference>
<accession>A0A1G2F7G7</accession>
<dbReference type="InterPro" id="IPR050377">
    <property type="entry name" value="Radical_SAM_PqqE_MftC-like"/>
</dbReference>
<dbReference type="GO" id="GO:0051539">
    <property type="term" value="F:4 iron, 4 sulfur cluster binding"/>
    <property type="evidence" value="ECO:0007669"/>
    <property type="project" value="UniProtKB-KW"/>
</dbReference>
<dbReference type="PANTHER" id="PTHR11228:SF7">
    <property type="entry name" value="PQQA PEPTIDE CYCLASE"/>
    <property type="match status" value="1"/>
</dbReference>
<dbReference type="GO" id="GO:0046872">
    <property type="term" value="F:metal ion binding"/>
    <property type="evidence" value="ECO:0007669"/>
    <property type="project" value="UniProtKB-KW"/>
</dbReference>
<dbReference type="PIRSF" id="PIRSF037420">
    <property type="entry name" value="PQQ_syn_pqqE"/>
    <property type="match status" value="1"/>
</dbReference>
<keyword evidence="5" id="KW-0408">Iron</keyword>
<evidence type="ECO:0000256" key="4">
    <source>
        <dbReference type="ARBA" id="ARBA00022723"/>
    </source>
</evidence>
<dbReference type="InterPro" id="IPR013785">
    <property type="entry name" value="Aldolase_TIM"/>
</dbReference>
<comment type="caution">
    <text evidence="8">The sequence shown here is derived from an EMBL/GenBank/DDBJ whole genome shotgun (WGS) entry which is preliminary data.</text>
</comment>
<evidence type="ECO:0000256" key="2">
    <source>
        <dbReference type="ARBA" id="ARBA00022485"/>
    </source>
</evidence>
<feature type="domain" description="Radical SAM core" evidence="7">
    <location>
        <begin position="22"/>
        <end position="246"/>
    </location>
</feature>
<dbReference type="AlphaFoldDB" id="A0A1G2F7G7"/>
<gene>
    <name evidence="8" type="ORF">A2Y98_00465</name>
</gene>
<dbReference type="SUPFAM" id="SSF102114">
    <property type="entry name" value="Radical SAM enzymes"/>
    <property type="match status" value="1"/>
</dbReference>
<dbReference type="Pfam" id="PF04055">
    <property type="entry name" value="Radical_SAM"/>
    <property type="match status" value="1"/>
</dbReference>
<protein>
    <recommendedName>
        <fullName evidence="7">Radical SAM core domain-containing protein</fullName>
    </recommendedName>
</protein>
<name>A0A1G2F7G7_9BACT</name>
<dbReference type="Pfam" id="PF13186">
    <property type="entry name" value="SPASM"/>
    <property type="match status" value="1"/>
</dbReference>
<dbReference type="STRING" id="1801992.A2Y98_00465"/>
<dbReference type="CDD" id="cd21109">
    <property type="entry name" value="SPASM"/>
    <property type="match status" value="1"/>
</dbReference>
<sequence>MKLKSAIRYLTNASDSGFGTSFSRPRYVSLVITKKCNLRCRHCDIWKNEDSGRELEDEKWLRALEDIKNWLGAQEIEINGGEPLLKKELVFKIIEKCNQLNLPVSLNTNGTMIDRDATQELLKWNLKSVKISLYSLNPLVHDELRGLAGTFEKTKQALDCLNELRQGKGTRVEIGMLLTRQNIKEIDEIISYASLKGLDLIFQPLDFNIDADYKNNWQTKSDLWPEKDQVIKYLKPLTEQRSKIIKNPPFYLKLIYQYYLDPDSFKKRQCLAPYNNLVVWPNGDVALCFRSNVLGNISNSSVREVWQGEKAGLERKRLQKCQKSCKIIGCNIKKQIKDFLL</sequence>
<dbReference type="SFLD" id="SFLDS00029">
    <property type="entry name" value="Radical_SAM"/>
    <property type="match status" value="1"/>
</dbReference>
<evidence type="ECO:0000313" key="9">
    <source>
        <dbReference type="Proteomes" id="UP000179099"/>
    </source>
</evidence>
<dbReference type="SMART" id="SM00729">
    <property type="entry name" value="Elp3"/>
    <property type="match status" value="1"/>
</dbReference>
<evidence type="ECO:0000256" key="5">
    <source>
        <dbReference type="ARBA" id="ARBA00023004"/>
    </source>
</evidence>
<dbReference type="EMBL" id="MHMW01000021">
    <property type="protein sequence ID" value="OGZ33933.1"/>
    <property type="molecule type" value="Genomic_DNA"/>
</dbReference>
<dbReference type="InterPro" id="IPR017200">
    <property type="entry name" value="PqqE-like"/>
</dbReference>
<evidence type="ECO:0000256" key="3">
    <source>
        <dbReference type="ARBA" id="ARBA00022691"/>
    </source>
</evidence>
<dbReference type="InterPro" id="IPR058240">
    <property type="entry name" value="rSAM_sf"/>
</dbReference>
<keyword evidence="6" id="KW-0411">Iron-sulfur</keyword>
<evidence type="ECO:0000256" key="1">
    <source>
        <dbReference type="ARBA" id="ARBA00001966"/>
    </source>
</evidence>
<evidence type="ECO:0000256" key="6">
    <source>
        <dbReference type="ARBA" id="ARBA00023014"/>
    </source>
</evidence>
<reference evidence="8 9" key="1">
    <citation type="journal article" date="2016" name="Nat. Commun.">
        <title>Thousands of microbial genomes shed light on interconnected biogeochemical processes in an aquifer system.</title>
        <authorList>
            <person name="Anantharaman K."/>
            <person name="Brown C.T."/>
            <person name="Hug L.A."/>
            <person name="Sharon I."/>
            <person name="Castelle C.J."/>
            <person name="Probst A.J."/>
            <person name="Thomas B.C."/>
            <person name="Singh A."/>
            <person name="Wilkins M.J."/>
            <person name="Karaoz U."/>
            <person name="Brodie E.L."/>
            <person name="Williams K.H."/>
            <person name="Hubbard S.S."/>
            <person name="Banfield J.F."/>
        </authorList>
    </citation>
    <scope>NUCLEOTIDE SEQUENCE [LARGE SCALE GENOMIC DNA]</scope>
</reference>
<organism evidence="8 9">
    <name type="scientific">Candidatus Portnoybacteria bacterium RBG_19FT_COMBO_36_7</name>
    <dbReference type="NCBI Taxonomy" id="1801992"/>
    <lineage>
        <taxon>Bacteria</taxon>
        <taxon>Candidatus Portnoyibacteriota</taxon>
    </lineage>
</organism>
<dbReference type="InterPro" id="IPR007197">
    <property type="entry name" value="rSAM"/>
</dbReference>
<dbReference type="SFLD" id="SFLDG01067">
    <property type="entry name" value="SPASM/twitch_domain_containing"/>
    <property type="match status" value="1"/>
</dbReference>
<dbReference type="PROSITE" id="PS51918">
    <property type="entry name" value="RADICAL_SAM"/>
    <property type="match status" value="1"/>
</dbReference>
<dbReference type="PANTHER" id="PTHR11228">
    <property type="entry name" value="RADICAL SAM DOMAIN PROTEIN"/>
    <property type="match status" value="1"/>
</dbReference>
<proteinExistence type="predicted"/>
<dbReference type="Proteomes" id="UP000179099">
    <property type="component" value="Unassembled WGS sequence"/>
</dbReference>
<keyword evidence="4" id="KW-0479">Metal-binding</keyword>